<protein>
    <submittedName>
        <fullName evidence="1">Uncharacterized protein</fullName>
    </submittedName>
</protein>
<organism evidence="1 2">
    <name type="scientific">Leersia perrieri</name>
    <dbReference type="NCBI Taxonomy" id="77586"/>
    <lineage>
        <taxon>Eukaryota</taxon>
        <taxon>Viridiplantae</taxon>
        <taxon>Streptophyta</taxon>
        <taxon>Embryophyta</taxon>
        <taxon>Tracheophyta</taxon>
        <taxon>Spermatophyta</taxon>
        <taxon>Magnoliopsida</taxon>
        <taxon>Liliopsida</taxon>
        <taxon>Poales</taxon>
        <taxon>Poaceae</taxon>
        <taxon>BOP clade</taxon>
        <taxon>Oryzoideae</taxon>
        <taxon>Oryzeae</taxon>
        <taxon>Oryzinae</taxon>
        <taxon>Leersia</taxon>
    </lineage>
</organism>
<dbReference type="EnsemblPlants" id="LPERR04G16580.1">
    <property type="protein sequence ID" value="LPERR04G16580.1"/>
    <property type="gene ID" value="LPERR04G16580"/>
</dbReference>
<proteinExistence type="predicted"/>
<dbReference type="Proteomes" id="UP000032180">
    <property type="component" value="Chromosome 4"/>
</dbReference>
<dbReference type="Gramene" id="LPERR04G16580.1">
    <property type="protein sequence ID" value="LPERR04G16580.1"/>
    <property type="gene ID" value="LPERR04G16580"/>
</dbReference>
<reference evidence="2" key="2">
    <citation type="submission" date="2013-12" db="EMBL/GenBank/DDBJ databases">
        <authorList>
            <person name="Yu Y."/>
            <person name="Lee S."/>
            <person name="de Baynast K."/>
            <person name="Wissotski M."/>
            <person name="Liu L."/>
            <person name="Talag J."/>
            <person name="Goicoechea J."/>
            <person name="Angelova A."/>
            <person name="Jetty R."/>
            <person name="Kudrna D."/>
            <person name="Golser W."/>
            <person name="Rivera L."/>
            <person name="Zhang J."/>
            <person name="Wing R."/>
        </authorList>
    </citation>
    <scope>NUCLEOTIDE SEQUENCE</scope>
</reference>
<dbReference type="HOGENOM" id="CLU_2797612_0_0_1"/>
<evidence type="ECO:0000313" key="2">
    <source>
        <dbReference type="Proteomes" id="UP000032180"/>
    </source>
</evidence>
<sequence length="68" mass="6843">MCPPHTPVVPYRAEPLPSFYSPSRSASALVSVIGGCGNREHGAAAAVAAMEATGAADRTGSGEASSRR</sequence>
<name>A0A0D9W7S3_9ORYZ</name>
<keyword evidence="2" id="KW-1185">Reference proteome</keyword>
<accession>A0A0D9W7S3</accession>
<dbReference type="AlphaFoldDB" id="A0A0D9W7S3"/>
<evidence type="ECO:0000313" key="1">
    <source>
        <dbReference type="EnsemblPlants" id="LPERR04G16580.1"/>
    </source>
</evidence>
<reference evidence="1" key="3">
    <citation type="submission" date="2015-04" db="UniProtKB">
        <authorList>
            <consortium name="EnsemblPlants"/>
        </authorList>
    </citation>
    <scope>IDENTIFICATION</scope>
</reference>
<reference evidence="1 2" key="1">
    <citation type="submission" date="2012-08" db="EMBL/GenBank/DDBJ databases">
        <title>Oryza genome evolution.</title>
        <authorList>
            <person name="Wing R.A."/>
        </authorList>
    </citation>
    <scope>NUCLEOTIDE SEQUENCE</scope>
</reference>